<feature type="transmembrane region" description="Helical" evidence="1">
    <location>
        <begin position="163"/>
        <end position="187"/>
    </location>
</feature>
<feature type="non-terminal residue" evidence="2">
    <location>
        <position position="680"/>
    </location>
</feature>
<feature type="transmembrane region" description="Helical" evidence="1">
    <location>
        <begin position="199"/>
        <end position="217"/>
    </location>
</feature>
<dbReference type="EMBL" id="NMUH01000421">
    <property type="protein sequence ID" value="MQL78876.1"/>
    <property type="molecule type" value="Genomic_DNA"/>
</dbReference>
<keyword evidence="1" id="KW-0472">Membrane</keyword>
<accession>A0A843U9J6</accession>
<name>A0A843U9J6_COLES</name>
<organism evidence="2 3">
    <name type="scientific">Colocasia esculenta</name>
    <name type="common">Wild taro</name>
    <name type="synonym">Arum esculentum</name>
    <dbReference type="NCBI Taxonomy" id="4460"/>
    <lineage>
        <taxon>Eukaryota</taxon>
        <taxon>Viridiplantae</taxon>
        <taxon>Streptophyta</taxon>
        <taxon>Embryophyta</taxon>
        <taxon>Tracheophyta</taxon>
        <taxon>Spermatophyta</taxon>
        <taxon>Magnoliopsida</taxon>
        <taxon>Liliopsida</taxon>
        <taxon>Araceae</taxon>
        <taxon>Aroideae</taxon>
        <taxon>Colocasieae</taxon>
        <taxon>Colocasia</taxon>
    </lineage>
</organism>
<comment type="caution">
    <text evidence="2">The sequence shown here is derived from an EMBL/GenBank/DDBJ whole genome shotgun (WGS) entry which is preliminary data.</text>
</comment>
<keyword evidence="3" id="KW-1185">Reference proteome</keyword>
<evidence type="ECO:0000313" key="2">
    <source>
        <dbReference type="EMBL" id="MQL78876.1"/>
    </source>
</evidence>
<feature type="transmembrane region" description="Helical" evidence="1">
    <location>
        <begin position="68"/>
        <end position="92"/>
    </location>
</feature>
<sequence length="680" mass="72351">HPTAISVTHYLVPSTVAPECVVPCPRGVSEVQGDSRGLRWPCLCLTRLLRCSVSSLSRRVCAEGCFRIVFDSAGSAGVMFGPTLVVVVVASFPVGSECELQEGVAAIVGCACYEHGCWFVRAAVGFVVGLHVCVGVSRRLREPTCGVSFTDAGLWSAEPVEGVLALLAVPLLIGTATPVCGCCRLVANSGEVLLEFLSVIWWSFPELLVVVLVRFALRTNGALVVLVEVLPEPVVLLPLVVPLTVCLAMVLARLSFYSFARSRPCWWDFVCPHGREVCFISRALHALPDGSLLLEVLVLSHGFWCRVAHRGDLCGEGSDVPIVSFRAMLALFGACFACASAVLGRHLSLFGLLWRESFMLAMLFRPRVQPRCILPGFGACGSTLLLGVRGVEFSASGTLCAGCALWLYRYRCGVAALPCLALGAIECLVRHSLCGRVVVVTTEKSQCDLVVPLHLFVATELPVATVIHVATARVAGESKQLSGCRGAPVGHILVAVWATVVIRWRGLLPSLSPAVELGGAADGSCGAGAAPWERGGGGELIVKAPFWVLFRCGPASPSHCLALHWFRSHVERQESAAGVLEWFPLGGFSRGAWCRHPTAVSITRSLVPSEVAPECVVPCPRGVSEVQGGFSTGPSTLWRSEVVVPVVRRCFSRGCSVSLVVTPGCSFPTSWSSGMLVLVS</sequence>
<feature type="transmembrane region" description="Helical" evidence="1">
    <location>
        <begin position="237"/>
        <end position="256"/>
    </location>
</feature>
<evidence type="ECO:0000256" key="1">
    <source>
        <dbReference type="SAM" id="Phobius"/>
    </source>
</evidence>
<dbReference type="Proteomes" id="UP000652761">
    <property type="component" value="Unassembled WGS sequence"/>
</dbReference>
<evidence type="ECO:0000313" key="3">
    <source>
        <dbReference type="Proteomes" id="UP000652761"/>
    </source>
</evidence>
<dbReference type="AlphaFoldDB" id="A0A843U9J6"/>
<reference evidence="2" key="1">
    <citation type="submission" date="2017-07" db="EMBL/GenBank/DDBJ databases">
        <title>Taro Niue Genome Assembly and Annotation.</title>
        <authorList>
            <person name="Atibalentja N."/>
            <person name="Keating K."/>
            <person name="Fields C.J."/>
        </authorList>
    </citation>
    <scope>NUCLEOTIDE SEQUENCE</scope>
    <source>
        <strain evidence="2">Niue_2</strain>
        <tissue evidence="2">Leaf</tissue>
    </source>
</reference>
<feature type="transmembrane region" description="Helical" evidence="1">
    <location>
        <begin position="329"/>
        <end position="354"/>
    </location>
</feature>
<protein>
    <submittedName>
        <fullName evidence="2">Uncharacterized protein</fullName>
    </submittedName>
</protein>
<gene>
    <name evidence="2" type="ORF">Taro_011295</name>
</gene>
<proteinExistence type="predicted"/>
<keyword evidence="1" id="KW-0812">Transmembrane</keyword>
<keyword evidence="1" id="KW-1133">Transmembrane helix</keyword>